<evidence type="ECO:0000313" key="3">
    <source>
        <dbReference type="WBParaSite" id="ASIM_0000426001-mRNA-1"/>
    </source>
</evidence>
<gene>
    <name evidence="1" type="ORF">ASIM_LOCUS4078</name>
</gene>
<sequence length="153" mass="17377">MSSVIVNSIIPICMEVVELGVELVFNTSDLLSAIIDSVDAKWRENVLVKKYFVSDIVEMLRNLTTHPDDEKLTQSLSTRLHLSCLLWDSIADEYLSESTKCSLESMLISILEFIASKQSHALMKLIAPVCLWFDLYSKMLTMKSNKTKMQNIV</sequence>
<dbReference type="Proteomes" id="UP000267096">
    <property type="component" value="Unassembled WGS sequence"/>
</dbReference>
<organism evidence="3">
    <name type="scientific">Anisakis simplex</name>
    <name type="common">Herring worm</name>
    <dbReference type="NCBI Taxonomy" id="6269"/>
    <lineage>
        <taxon>Eukaryota</taxon>
        <taxon>Metazoa</taxon>
        <taxon>Ecdysozoa</taxon>
        <taxon>Nematoda</taxon>
        <taxon>Chromadorea</taxon>
        <taxon>Rhabditida</taxon>
        <taxon>Spirurina</taxon>
        <taxon>Ascaridomorpha</taxon>
        <taxon>Ascaridoidea</taxon>
        <taxon>Anisakidae</taxon>
        <taxon>Anisakis</taxon>
        <taxon>Anisakis simplex complex</taxon>
    </lineage>
</organism>
<accession>A0A0M3J9J5</accession>
<evidence type="ECO:0000313" key="1">
    <source>
        <dbReference type="EMBL" id="VDK23039.1"/>
    </source>
</evidence>
<name>A0A0M3J9J5_ANISI</name>
<reference evidence="3" key="1">
    <citation type="submission" date="2017-02" db="UniProtKB">
        <authorList>
            <consortium name="WormBaseParasite"/>
        </authorList>
    </citation>
    <scope>IDENTIFICATION</scope>
</reference>
<dbReference type="AlphaFoldDB" id="A0A0M3J9J5"/>
<reference evidence="1 2" key="2">
    <citation type="submission" date="2018-11" db="EMBL/GenBank/DDBJ databases">
        <authorList>
            <consortium name="Pathogen Informatics"/>
        </authorList>
    </citation>
    <scope>NUCLEOTIDE SEQUENCE [LARGE SCALE GENOMIC DNA]</scope>
</reference>
<keyword evidence="2" id="KW-1185">Reference proteome</keyword>
<protein>
    <submittedName>
        <fullName evidence="3">E3 ubiquitin-protein ligase listerin</fullName>
    </submittedName>
</protein>
<evidence type="ECO:0000313" key="2">
    <source>
        <dbReference type="Proteomes" id="UP000267096"/>
    </source>
</evidence>
<proteinExistence type="predicted"/>
<dbReference type="WBParaSite" id="ASIM_0000426001-mRNA-1">
    <property type="protein sequence ID" value="ASIM_0000426001-mRNA-1"/>
    <property type="gene ID" value="ASIM_0000426001"/>
</dbReference>
<dbReference type="EMBL" id="UYRR01006849">
    <property type="protein sequence ID" value="VDK23039.1"/>
    <property type="molecule type" value="Genomic_DNA"/>
</dbReference>